<dbReference type="NCBIfam" id="TIGR00215">
    <property type="entry name" value="lpxB"/>
    <property type="match status" value="1"/>
</dbReference>
<keyword evidence="5" id="KW-0444">Lipid biosynthesis</keyword>
<protein>
    <recommendedName>
        <fullName evidence="4 11">Lipid-A-disaccharide synthase</fullName>
        <ecNumber evidence="3 11">2.4.1.182</ecNumber>
    </recommendedName>
</protein>
<dbReference type="AlphaFoldDB" id="A0A1I5FL33"/>
<dbReference type="Pfam" id="PF02684">
    <property type="entry name" value="LpxB"/>
    <property type="match status" value="1"/>
</dbReference>
<keyword evidence="8" id="KW-0808">Transferase</keyword>
<reference evidence="12 13" key="1">
    <citation type="submission" date="2016-10" db="EMBL/GenBank/DDBJ databases">
        <authorList>
            <person name="de Groot N.N."/>
        </authorList>
    </citation>
    <scope>NUCLEOTIDE SEQUENCE [LARGE SCALE GENOMIC DNA]</scope>
    <source>
        <strain evidence="12 13">CGMCC 1.9157</strain>
    </source>
</reference>
<dbReference type="PANTHER" id="PTHR30372">
    <property type="entry name" value="LIPID-A-DISACCHARIDE SYNTHASE"/>
    <property type="match status" value="1"/>
</dbReference>
<dbReference type="Proteomes" id="UP000199236">
    <property type="component" value="Unassembled WGS sequence"/>
</dbReference>
<dbReference type="GO" id="GO:0005543">
    <property type="term" value="F:phospholipid binding"/>
    <property type="evidence" value="ECO:0007669"/>
    <property type="project" value="TreeGrafter"/>
</dbReference>
<evidence type="ECO:0000256" key="10">
    <source>
        <dbReference type="ARBA" id="ARBA00048975"/>
    </source>
</evidence>
<sequence>MSKEVPLIYIVIGEESGDQLGARAMRAIKQACGGHVRFAGLAGGRMQAEGLSSLFPLSEIAVMGIINIIRQYPSLYRRGMEVVEDVLAKDPDLLLIIDSPEFTHAVAKRVRKRKPELPIIDYVSPSVWAWRPGRARKMARYVDHVLALLPFEVEAHKRLQGPPCTYVGHPLIERLDVLRPAAGERGGLGAPVLLVLPGSRRSEVSRLLVEFGGVVKLARERYPNLRVILPAVAHLKELIDEGLKDWPVKPEIVLGEEAKFAAFRQAHAALAASGTVTLELGLSGIPMIVAYKVDWIVRQFKWLLTAHSIVLTNLVLGHNAIPEFLDDEANAQNLAHHLLPLLEASPERAAQEAALSELDENMTLPDETPSERVARIVLGALPK</sequence>
<comment type="catalytic activity">
    <reaction evidence="10">
        <text>a lipid X + a UDP-2-N,3-O-bis[(3R)-3-hydroxyacyl]-alpha-D-glucosamine = a lipid A disaccharide + UDP + H(+)</text>
        <dbReference type="Rhea" id="RHEA:67828"/>
        <dbReference type="ChEBI" id="CHEBI:15378"/>
        <dbReference type="ChEBI" id="CHEBI:58223"/>
        <dbReference type="ChEBI" id="CHEBI:137748"/>
        <dbReference type="ChEBI" id="CHEBI:176338"/>
        <dbReference type="ChEBI" id="CHEBI:176343"/>
        <dbReference type="EC" id="2.4.1.182"/>
    </reaction>
</comment>
<keyword evidence="6" id="KW-0441">Lipid A biosynthesis</keyword>
<evidence type="ECO:0000256" key="3">
    <source>
        <dbReference type="ARBA" id="ARBA00012687"/>
    </source>
</evidence>
<dbReference type="SUPFAM" id="SSF53756">
    <property type="entry name" value="UDP-Glycosyltransferase/glycogen phosphorylase"/>
    <property type="match status" value="1"/>
</dbReference>
<evidence type="ECO:0000256" key="9">
    <source>
        <dbReference type="ARBA" id="ARBA00023098"/>
    </source>
</evidence>
<evidence type="ECO:0000256" key="7">
    <source>
        <dbReference type="ARBA" id="ARBA00022676"/>
    </source>
</evidence>
<evidence type="ECO:0000313" key="13">
    <source>
        <dbReference type="Proteomes" id="UP000199236"/>
    </source>
</evidence>
<dbReference type="EMBL" id="FOVR01000004">
    <property type="protein sequence ID" value="SFO24480.1"/>
    <property type="molecule type" value="Genomic_DNA"/>
</dbReference>
<organism evidence="12 13">
    <name type="scientific">Cohaesibacter marisflavi</name>
    <dbReference type="NCBI Taxonomy" id="655353"/>
    <lineage>
        <taxon>Bacteria</taxon>
        <taxon>Pseudomonadati</taxon>
        <taxon>Pseudomonadota</taxon>
        <taxon>Alphaproteobacteria</taxon>
        <taxon>Hyphomicrobiales</taxon>
        <taxon>Cohaesibacteraceae</taxon>
    </lineage>
</organism>
<evidence type="ECO:0000256" key="6">
    <source>
        <dbReference type="ARBA" id="ARBA00022556"/>
    </source>
</evidence>
<dbReference type="EC" id="2.4.1.182" evidence="3 11"/>
<keyword evidence="7" id="KW-0328">Glycosyltransferase</keyword>
<dbReference type="InterPro" id="IPR003835">
    <property type="entry name" value="Glyco_trans_19"/>
</dbReference>
<dbReference type="GO" id="GO:0008915">
    <property type="term" value="F:lipid-A-disaccharide synthase activity"/>
    <property type="evidence" value="ECO:0007669"/>
    <property type="project" value="UniProtKB-UniRule"/>
</dbReference>
<dbReference type="GO" id="GO:0009245">
    <property type="term" value="P:lipid A biosynthetic process"/>
    <property type="evidence" value="ECO:0007669"/>
    <property type="project" value="UniProtKB-UniRule"/>
</dbReference>
<evidence type="ECO:0000256" key="5">
    <source>
        <dbReference type="ARBA" id="ARBA00022516"/>
    </source>
</evidence>
<evidence type="ECO:0000256" key="1">
    <source>
        <dbReference type="ARBA" id="ARBA00002056"/>
    </source>
</evidence>
<evidence type="ECO:0000256" key="4">
    <source>
        <dbReference type="ARBA" id="ARBA00020902"/>
    </source>
</evidence>
<keyword evidence="9" id="KW-0443">Lipid metabolism</keyword>
<proteinExistence type="inferred from homology"/>
<gene>
    <name evidence="12" type="ORF">SAMN04488056_10498</name>
</gene>
<comment type="similarity">
    <text evidence="2">Belongs to the LpxB family.</text>
</comment>
<dbReference type="RefSeq" id="WP_090071543.1">
    <property type="nucleotide sequence ID" value="NZ_FOVR01000004.1"/>
</dbReference>
<keyword evidence="13" id="KW-1185">Reference proteome</keyword>
<evidence type="ECO:0000256" key="8">
    <source>
        <dbReference type="ARBA" id="ARBA00022679"/>
    </source>
</evidence>
<evidence type="ECO:0000313" key="12">
    <source>
        <dbReference type="EMBL" id="SFO24480.1"/>
    </source>
</evidence>
<evidence type="ECO:0000256" key="11">
    <source>
        <dbReference type="NCBIfam" id="TIGR00215"/>
    </source>
</evidence>
<evidence type="ECO:0000256" key="2">
    <source>
        <dbReference type="ARBA" id="ARBA00007868"/>
    </source>
</evidence>
<dbReference type="STRING" id="655353.SAMN04488056_10498"/>
<comment type="function">
    <text evidence="1">Condensation of UDP-2,3-diacylglucosamine and 2,3-diacylglucosamine-1-phosphate to form lipid A disaccharide, a precursor of lipid A, a phosphorylated glycolipid that anchors the lipopolysaccharide to the outer membrane of the cell.</text>
</comment>
<dbReference type="OrthoDB" id="9801642at2"/>
<dbReference type="GO" id="GO:0016020">
    <property type="term" value="C:membrane"/>
    <property type="evidence" value="ECO:0007669"/>
    <property type="project" value="GOC"/>
</dbReference>
<accession>A0A1I5FL33</accession>
<dbReference type="PANTHER" id="PTHR30372:SF4">
    <property type="entry name" value="LIPID-A-DISACCHARIDE SYNTHASE, MITOCHONDRIAL-RELATED"/>
    <property type="match status" value="1"/>
</dbReference>
<name>A0A1I5FL33_9HYPH</name>